<protein>
    <submittedName>
        <fullName evidence="1">Uncharacterized protein</fullName>
    </submittedName>
</protein>
<gene>
    <name evidence="1" type="ORF">OIU79_026496</name>
</gene>
<keyword evidence="2" id="KW-1185">Reference proteome</keyword>
<comment type="caution">
    <text evidence="1">The sequence shown here is derived from an EMBL/GenBank/DDBJ whole genome shotgun (WGS) entry which is preliminary data.</text>
</comment>
<proteinExistence type="predicted"/>
<reference evidence="1" key="1">
    <citation type="submission" date="2022-11" db="EMBL/GenBank/DDBJ databases">
        <authorList>
            <person name="Hyden B.L."/>
            <person name="Feng K."/>
            <person name="Yates T."/>
            <person name="Jawdy S."/>
            <person name="Smart L.B."/>
            <person name="Muchero W."/>
        </authorList>
    </citation>
    <scope>NUCLEOTIDE SEQUENCE</scope>
    <source>
        <tissue evidence="1">Shoot tip</tissue>
    </source>
</reference>
<sequence>MYSSKYIIRHNGSTVDIRTRNYFYILFVVTTSHLQFF</sequence>
<name>A0A9Q0VUE0_SALPP</name>
<organism evidence="1 2">
    <name type="scientific">Salix purpurea</name>
    <name type="common">Purple osier willow</name>
    <dbReference type="NCBI Taxonomy" id="77065"/>
    <lineage>
        <taxon>Eukaryota</taxon>
        <taxon>Viridiplantae</taxon>
        <taxon>Streptophyta</taxon>
        <taxon>Embryophyta</taxon>
        <taxon>Tracheophyta</taxon>
        <taxon>Spermatophyta</taxon>
        <taxon>Magnoliopsida</taxon>
        <taxon>eudicotyledons</taxon>
        <taxon>Gunneridae</taxon>
        <taxon>Pentapetalae</taxon>
        <taxon>rosids</taxon>
        <taxon>fabids</taxon>
        <taxon>Malpighiales</taxon>
        <taxon>Salicaceae</taxon>
        <taxon>Saliceae</taxon>
        <taxon>Salix</taxon>
    </lineage>
</organism>
<reference evidence="1" key="2">
    <citation type="journal article" date="2023" name="Int. J. Mol. Sci.">
        <title>De Novo Assembly and Annotation of 11 Diverse Shrub Willow (Salix) Genomes Reveals Novel Gene Organization in Sex-Linked Regions.</title>
        <authorList>
            <person name="Hyden B."/>
            <person name="Feng K."/>
            <person name="Yates T.B."/>
            <person name="Jawdy S."/>
            <person name="Cereghino C."/>
            <person name="Smart L.B."/>
            <person name="Muchero W."/>
        </authorList>
    </citation>
    <scope>NUCLEOTIDE SEQUENCE</scope>
    <source>
        <tissue evidence="1">Shoot tip</tissue>
    </source>
</reference>
<evidence type="ECO:0000313" key="1">
    <source>
        <dbReference type="EMBL" id="KAJ6753670.1"/>
    </source>
</evidence>
<accession>A0A9Q0VUE0</accession>
<dbReference type="EMBL" id="JAPFFK010000007">
    <property type="protein sequence ID" value="KAJ6753670.1"/>
    <property type="molecule type" value="Genomic_DNA"/>
</dbReference>
<dbReference type="Proteomes" id="UP001151532">
    <property type="component" value="Chromosome 16"/>
</dbReference>
<evidence type="ECO:0000313" key="2">
    <source>
        <dbReference type="Proteomes" id="UP001151532"/>
    </source>
</evidence>
<dbReference type="AlphaFoldDB" id="A0A9Q0VUE0"/>